<evidence type="ECO:0000313" key="12">
    <source>
        <dbReference type="Proteomes" id="UP000182652"/>
    </source>
</evidence>
<feature type="domain" description="Gram-positive cocci surface proteins LPxTG" evidence="10">
    <location>
        <begin position="1439"/>
        <end position="1473"/>
    </location>
</feature>
<keyword evidence="8" id="KW-0812">Transmembrane</keyword>
<gene>
    <name evidence="11" type="ORF">SAMN04489745_1301</name>
</gene>
<evidence type="ECO:0000256" key="5">
    <source>
        <dbReference type="ARBA" id="ARBA00022729"/>
    </source>
</evidence>
<evidence type="ECO:0000256" key="8">
    <source>
        <dbReference type="SAM" id="Phobius"/>
    </source>
</evidence>
<keyword evidence="5 9" id="KW-0732">Signal</keyword>
<feature type="region of interest" description="Disordered" evidence="7">
    <location>
        <begin position="1168"/>
        <end position="1200"/>
    </location>
</feature>
<reference evidence="11 12" key="1">
    <citation type="submission" date="2016-10" db="EMBL/GenBank/DDBJ databases">
        <authorList>
            <person name="de Groot N.N."/>
        </authorList>
    </citation>
    <scope>NUCLEOTIDE SEQUENCE [LARGE SCALE GENOMIC DNA]</scope>
    <source>
        <strain evidence="11 12">DSM 10495</strain>
    </source>
</reference>
<keyword evidence="8" id="KW-0472">Membrane</keyword>
<accession>A0A1H4MCD2</accession>
<comment type="subcellular location">
    <subcellularLocation>
        <location evidence="1">Secreted</location>
    </subcellularLocation>
</comment>
<dbReference type="Gene3D" id="2.60.40.10">
    <property type="entry name" value="Immunoglobulins"/>
    <property type="match status" value="7"/>
</dbReference>
<feature type="region of interest" description="Disordered" evidence="7">
    <location>
        <begin position="921"/>
        <end position="991"/>
    </location>
</feature>
<dbReference type="PANTHER" id="PTHR36108:SF13">
    <property type="entry name" value="COLOSSIN-B-RELATED"/>
    <property type="match status" value="1"/>
</dbReference>
<evidence type="ECO:0000313" key="11">
    <source>
        <dbReference type="EMBL" id="SEB80679.1"/>
    </source>
</evidence>
<proteinExistence type="inferred from homology"/>
<evidence type="ECO:0000256" key="4">
    <source>
        <dbReference type="ARBA" id="ARBA00022525"/>
    </source>
</evidence>
<dbReference type="Proteomes" id="UP000182652">
    <property type="component" value="Unassembled WGS sequence"/>
</dbReference>
<evidence type="ECO:0000256" key="9">
    <source>
        <dbReference type="SAM" id="SignalP"/>
    </source>
</evidence>
<evidence type="ECO:0000256" key="7">
    <source>
        <dbReference type="SAM" id="MobiDB-lite"/>
    </source>
</evidence>
<evidence type="ECO:0000256" key="3">
    <source>
        <dbReference type="ARBA" id="ARBA00022512"/>
    </source>
</evidence>
<feature type="region of interest" description="Disordered" evidence="7">
    <location>
        <begin position="1001"/>
        <end position="1020"/>
    </location>
</feature>
<feature type="compositionally biased region" description="Polar residues" evidence="7">
    <location>
        <begin position="943"/>
        <end position="953"/>
    </location>
</feature>
<dbReference type="SUPFAM" id="SSF117074">
    <property type="entry name" value="Hypothetical protein PA1324"/>
    <property type="match status" value="7"/>
</dbReference>
<dbReference type="NCBIfam" id="TIGR04225">
    <property type="entry name" value="CshA_fibril_rpt"/>
    <property type="match status" value="2"/>
</dbReference>
<protein>
    <submittedName>
        <fullName evidence="11">LPXTG-motif cell wall anchor domain-containing protein</fullName>
    </submittedName>
</protein>
<feature type="region of interest" description="Disordered" evidence="7">
    <location>
        <begin position="1316"/>
        <end position="1339"/>
    </location>
</feature>
<dbReference type="GO" id="GO:0005975">
    <property type="term" value="P:carbohydrate metabolic process"/>
    <property type="evidence" value="ECO:0007669"/>
    <property type="project" value="UniProtKB-ARBA"/>
</dbReference>
<comment type="similarity">
    <text evidence="2">Belongs to the serine-aspartate repeat-containing protein (SDr) family.</text>
</comment>
<feature type="chain" id="PRO_5039046436" evidence="9">
    <location>
        <begin position="33"/>
        <end position="1473"/>
    </location>
</feature>
<dbReference type="InterPro" id="IPR026395">
    <property type="entry name" value="CshA_fibril"/>
</dbReference>
<dbReference type="EMBL" id="FNSN01000003">
    <property type="protein sequence ID" value="SEB80679.1"/>
    <property type="molecule type" value="Genomic_DNA"/>
</dbReference>
<dbReference type="GO" id="GO:0005576">
    <property type="term" value="C:extracellular region"/>
    <property type="evidence" value="ECO:0007669"/>
    <property type="project" value="UniProtKB-SubCell"/>
</dbReference>
<feature type="signal peptide" evidence="9">
    <location>
        <begin position="1"/>
        <end position="32"/>
    </location>
</feature>
<feature type="region of interest" description="Disordered" evidence="7">
    <location>
        <begin position="1416"/>
        <end position="1436"/>
    </location>
</feature>
<dbReference type="InterPro" id="IPR019931">
    <property type="entry name" value="LPXTG_anchor"/>
</dbReference>
<keyword evidence="12" id="KW-1185">Reference proteome</keyword>
<evidence type="ECO:0000256" key="1">
    <source>
        <dbReference type="ARBA" id="ARBA00004613"/>
    </source>
</evidence>
<feature type="compositionally biased region" description="Low complexity" evidence="7">
    <location>
        <begin position="1419"/>
        <end position="1436"/>
    </location>
</feature>
<feature type="transmembrane region" description="Helical" evidence="8">
    <location>
        <begin position="1446"/>
        <end position="1467"/>
    </location>
</feature>
<evidence type="ECO:0000259" key="10">
    <source>
        <dbReference type="PROSITE" id="PS50847"/>
    </source>
</evidence>
<dbReference type="InterPro" id="IPR013783">
    <property type="entry name" value="Ig-like_fold"/>
</dbReference>
<dbReference type="PROSITE" id="PS50847">
    <property type="entry name" value="GRAM_POS_ANCHORING"/>
    <property type="match status" value="1"/>
</dbReference>
<evidence type="ECO:0000256" key="6">
    <source>
        <dbReference type="ARBA" id="ARBA00023088"/>
    </source>
</evidence>
<evidence type="ECO:0000256" key="2">
    <source>
        <dbReference type="ARBA" id="ARBA00007257"/>
    </source>
</evidence>
<dbReference type="STRING" id="156980.SAMN04489745_1301"/>
<organism evidence="11 12">
    <name type="scientific">Arthrobacter woluwensis</name>
    <dbReference type="NCBI Taxonomy" id="156980"/>
    <lineage>
        <taxon>Bacteria</taxon>
        <taxon>Bacillati</taxon>
        <taxon>Actinomycetota</taxon>
        <taxon>Actinomycetes</taxon>
        <taxon>Micrococcales</taxon>
        <taxon>Micrococcaceae</taxon>
        <taxon>Arthrobacter</taxon>
    </lineage>
</organism>
<keyword evidence="3" id="KW-0134">Cell wall</keyword>
<keyword evidence="6" id="KW-0572">Peptidoglycan-anchor</keyword>
<dbReference type="NCBIfam" id="TIGR01167">
    <property type="entry name" value="LPXTG_anchor"/>
    <property type="match status" value="1"/>
</dbReference>
<name>A0A1H4MCD2_9MICC</name>
<dbReference type="PANTHER" id="PTHR36108">
    <property type="entry name" value="COLOSSIN-B-RELATED"/>
    <property type="match status" value="1"/>
</dbReference>
<dbReference type="Pfam" id="PF19076">
    <property type="entry name" value="CshA_repeat"/>
    <property type="match status" value="2"/>
</dbReference>
<feature type="region of interest" description="Disordered" evidence="7">
    <location>
        <begin position="801"/>
        <end position="870"/>
    </location>
</feature>
<sequence length="1473" mass="152406">MQTGLLRRTVSTTLSATLALAGLTGMAGLQLANPTRADAAEQNGYVFNDAWQIQDPGSQNTQYTPGGQSAATHATSSFPLRTGAVSVDALFTANSSQLPGTNFLTNGANQGAYGAGASMLAGSPDPASIPALGILSNSSTCGGDLGTAAHQNFDAVCANTGTLTLKFSQAVTDPTLDITGIGGTALAHQEQQGGYQYARGSFNNTRWNILTPGIAFSQLTAGATNLQISNGGTRLQENNRNGNGFCNNNATTNPGTKYQSPSMDYAGCGSVTLQGTFSEVTFQIDAQATPWSMFPAAQYGTGSELFQNDGTQYADGINGLNAVNSEKVLLPQNLTTSTNSDLQRISLRLPQTGSLGDRVWRDTNGDGIQSDGEPGVQGVTVQLLDGDANPVKDANGNPITTTTDANGNYKFTDLPFGAYKVTFTDLPADTAFTKANAGSDDAVDSDADPATGVTDAVTLTSTAPENLTLDAGIVPVGSLGDKVWRDTNGDGIQDPNEPGVADVKVELLDKDGNPVKDADGNPITTTTDANGNYKFSNLSLGDYKVKFDLPENTAFTKANAGSDDAVDSDADPVTGVSDVVSLTLENPSNMTVDAGIVRLGSLGDKVWRDDNGDGIQDPNEPGVAGVKVELLDKDGNPVKDANGNPITTTTDANGNYKFSNLPLGDYKVKFDLPPDSKFTTANAGSDDAADSDADQTTGVTDVVSLTDSAPDNMTVDAGIVPVGSLGDKVWRDDNGDGIQDPNEPGISGVKVELLDKDGNPVKDANGNPVTTTTDANGNYLFTDLPMGDYKVKVDLPAGTKATTAGAGDDRGKDSNIDANGVSDVVSLTPENPNRRDVDAGVVPLGSLGDKVWRDDNGDGIQDPNEPGVSGVKVELLDKDGNPVKDANGDPITTVTDKDGNYLFTDLPMGDYKVKVDLPAGTKATTAGAGSDRGKDSNIDPSGVSDTVSLTPENPNRRDVDAGIVPLGSLGDKVWRDDNGDGVQGDNEPGISGVKVELLDKDGNPVKDANGNPITTTTDKDGNYKFSNLPLGDYKVKFDLPPDSKFTTKGAGSDQAKDSNPDAATGVTDVVSLTADAPDNMTVDAGIVPVGSLGDKVWRDDNGDGIQDPNEPGISGVKVELLDKDGNPVKDANGNPITTTTDANGNYLFTDLPMGDYKVKVDLPAGTKATTAGAGDDRGKDSNIDANGVSDVVSLTPENPNRRDIDGGIVILPAAKDDQSLNNKQGTVVTVPALKNDKGDLDPSTVKITDKDGKPVSSLVVPGEGTWTVDPNTGDITFAPEKGFTGNPTPVNYTVKDLNGNETGAKVTITYVQPIPPSASDDQSLDNKPGSTVKVPVLGNDKGNLVPSSVKIIDPGTGNPVDKLVVPGEGSWTVDPQTGDITFTPEKGFEGNPTPIQYLVKDVDGNEVRAKVTVTYSATEPGQPGNPAGPGAPENPGGDLAYTGANIGSGVIALGALLFLGGAGLLIIRRRRQH</sequence>
<keyword evidence="8" id="KW-1133">Transmembrane helix</keyword>
<keyword evidence="4" id="KW-0964">Secreted</keyword>
<dbReference type="Pfam" id="PF17210">
    <property type="entry name" value="SdrD_B"/>
    <property type="match status" value="7"/>
</dbReference>
<dbReference type="InterPro" id="IPR033764">
    <property type="entry name" value="Sdr_B"/>
</dbReference>